<dbReference type="EMBL" id="CR382124">
    <property type="protein sequence ID" value="CAH00500.1"/>
    <property type="molecule type" value="Genomic_DNA"/>
</dbReference>
<dbReference type="InParanoid" id="Q6CRN5"/>
<dbReference type="GO" id="GO:0008270">
    <property type="term" value="F:zinc ion binding"/>
    <property type="evidence" value="ECO:0007669"/>
    <property type="project" value="UniProtKB-KW"/>
</dbReference>
<feature type="region of interest" description="Disordered" evidence="11">
    <location>
        <begin position="425"/>
        <end position="452"/>
    </location>
</feature>
<dbReference type="FunCoup" id="Q6CRN5">
    <property type="interactions" value="989"/>
</dbReference>
<accession>Q6CRN5</accession>
<keyword evidence="3" id="KW-0677">Repeat</keyword>
<dbReference type="GO" id="GO:0009408">
    <property type="term" value="P:response to heat"/>
    <property type="evidence" value="ECO:0007669"/>
    <property type="project" value="InterPro"/>
</dbReference>
<dbReference type="eggNOG" id="KOG0715">
    <property type="taxonomic scope" value="Eukaryota"/>
</dbReference>
<dbReference type="AlphaFoldDB" id="Q6CRN5"/>
<keyword evidence="5 10" id="KW-0862">Zinc</keyword>
<evidence type="ECO:0000256" key="3">
    <source>
        <dbReference type="ARBA" id="ARBA00022737"/>
    </source>
</evidence>
<feature type="compositionally biased region" description="Low complexity" evidence="11">
    <location>
        <begin position="431"/>
        <end position="441"/>
    </location>
</feature>
<dbReference type="Gene3D" id="2.60.260.20">
    <property type="entry name" value="Urease metallochaperone UreE, N-terminal domain"/>
    <property type="match status" value="2"/>
</dbReference>
<protein>
    <recommendedName>
        <fullName evidence="9">DnaJ homolog 1, mitochondrial</fullName>
    </recommendedName>
</protein>
<evidence type="ECO:0000259" key="12">
    <source>
        <dbReference type="PROSITE" id="PS50076"/>
    </source>
</evidence>
<dbReference type="CDD" id="cd06257">
    <property type="entry name" value="DnaJ"/>
    <property type="match status" value="1"/>
</dbReference>
<evidence type="ECO:0000256" key="8">
    <source>
        <dbReference type="ARBA" id="ARBA00023186"/>
    </source>
</evidence>
<dbReference type="PANTHER" id="PTHR43096">
    <property type="entry name" value="DNAJ HOMOLOG 1, MITOCHONDRIAL-RELATED"/>
    <property type="match status" value="1"/>
</dbReference>
<evidence type="ECO:0000256" key="2">
    <source>
        <dbReference type="ARBA" id="ARBA00022723"/>
    </source>
</evidence>
<dbReference type="InterPro" id="IPR036410">
    <property type="entry name" value="HSP_DnaJ_Cys-rich_dom_sf"/>
</dbReference>
<reference evidence="14 15" key="1">
    <citation type="journal article" date="2004" name="Nature">
        <title>Genome evolution in yeasts.</title>
        <authorList>
            <consortium name="Genolevures"/>
            <person name="Dujon B."/>
            <person name="Sherman D."/>
            <person name="Fischer G."/>
            <person name="Durrens P."/>
            <person name="Casaregola S."/>
            <person name="Lafontaine I."/>
            <person name="de Montigny J."/>
            <person name="Marck C."/>
            <person name="Neuveglise C."/>
            <person name="Talla E."/>
            <person name="Goffard N."/>
            <person name="Frangeul L."/>
            <person name="Aigle M."/>
            <person name="Anthouard V."/>
            <person name="Babour A."/>
            <person name="Barbe V."/>
            <person name="Barnay S."/>
            <person name="Blanchin S."/>
            <person name="Beckerich J.M."/>
            <person name="Beyne E."/>
            <person name="Bleykasten C."/>
            <person name="Boisrame A."/>
            <person name="Boyer J."/>
            <person name="Cattolico L."/>
            <person name="Confanioleri F."/>
            <person name="de Daruvar A."/>
            <person name="Despons L."/>
            <person name="Fabre E."/>
            <person name="Fairhead C."/>
            <person name="Ferry-Dumazet H."/>
            <person name="Groppi A."/>
            <person name="Hantraye F."/>
            <person name="Hennequin C."/>
            <person name="Jauniaux N."/>
            <person name="Joyet P."/>
            <person name="Kachouri R."/>
            <person name="Kerrest A."/>
            <person name="Koszul R."/>
            <person name="Lemaire M."/>
            <person name="Lesur I."/>
            <person name="Ma L."/>
            <person name="Muller H."/>
            <person name="Nicaud J.M."/>
            <person name="Nikolski M."/>
            <person name="Oztas S."/>
            <person name="Ozier-Kalogeropoulos O."/>
            <person name="Pellenz S."/>
            <person name="Potier S."/>
            <person name="Richard G.F."/>
            <person name="Straub M.L."/>
            <person name="Suleau A."/>
            <person name="Swennene D."/>
            <person name="Tekaia F."/>
            <person name="Wesolowski-Louvel M."/>
            <person name="Westhof E."/>
            <person name="Wirth B."/>
            <person name="Zeniou-Meyer M."/>
            <person name="Zivanovic I."/>
            <person name="Bolotin-Fukuhara M."/>
            <person name="Thierry A."/>
            <person name="Bouchier C."/>
            <person name="Caudron B."/>
            <person name="Scarpelli C."/>
            <person name="Gaillardin C."/>
            <person name="Weissenbach J."/>
            <person name="Wincker P."/>
            <person name="Souciet J.L."/>
        </authorList>
    </citation>
    <scope>NUCLEOTIDE SEQUENCE [LARGE SCALE GENOMIC DNA]</scope>
    <source>
        <strain evidence="15">ATCC 8585 / CBS 2359 / DSM 70799 / NBRC 1267 / NRRL Y-1140 / WM37</strain>
    </source>
</reference>
<feature type="domain" description="CR-type" evidence="13">
    <location>
        <begin position="187"/>
        <end position="267"/>
    </location>
</feature>
<dbReference type="InterPro" id="IPR018253">
    <property type="entry name" value="DnaJ_domain_CS"/>
</dbReference>
<evidence type="ECO:0000313" key="15">
    <source>
        <dbReference type="Proteomes" id="UP000000598"/>
    </source>
</evidence>
<dbReference type="PANTHER" id="PTHR43096:SF52">
    <property type="entry name" value="DNAJ HOMOLOG 1, MITOCHONDRIAL-RELATED"/>
    <property type="match status" value="1"/>
</dbReference>
<dbReference type="FunFam" id="2.60.260.20:FF:000005">
    <property type="entry name" value="Chaperone protein dnaJ 1, mitochondrial"/>
    <property type="match status" value="1"/>
</dbReference>
<proteinExistence type="inferred from homology"/>
<sequence>MFKRYLLQYPRQFHTARLLRQEFKDPYKVLGINKNSSQSDIKKAYYKLAKKYHPDINKEEDSQKKFHDLQNAYEILSDEDKRKQYDQFGAAAFSQAGGAGGPGGAYGGAGAGGAQGFGGFGGFDFGGLNFEDLFGSAFGGGGGGGAGGRRAGSHGAGFGGSDFVREYKGENVTVPFQVSFKDAVFGVKNVKLNYQCYDPCSSCDGSGLKAGHSRSVCPTCHGTGTQVHVRAGFQMASTCQTCDGEGSTIKDSDKCGTCHSHGFKLNSNKTITVDLPHGLQDGDTIRVPNQGSYPGMAIDPSMKSELHLTRGDLLIRVRVRKDTRFQVSNNYDIIYTQEIPITTAALGGVIEVPTVEEEKIRLKVSSGTQHDQVIRIPNKGVPRGARGDRGDMLVKFKIVIKKPKDETERYLWETLAHLTNDTTARRTITPSGSSAKDNSSSADKDTVENNEGTIKKLENFLSNTLKKIRGE</sequence>
<evidence type="ECO:0000256" key="5">
    <source>
        <dbReference type="ARBA" id="ARBA00022833"/>
    </source>
</evidence>
<keyword evidence="2 10" id="KW-0479">Metal-binding</keyword>
<dbReference type="Pfam" id="PF00684">
    <property type="entry name" value="DnaJ_CXXCXGXG"/>
    <property type="match status" value="1"/>
</dbReference>
<keyword evidence="15" id="KW-1185">Reference proteome</keyword>
<dbReference type="SUPFAM" id="SSF49493">
    <property type="entry name" value="HSP40/DnaJ peptide-binding domain"/>
    <property type="match status" value="2"/>
</dbReference>
<feature type="zinc finger region" description="CR-type" evidence="10">
    <location>
        <begin position="187"/>
        <end position="267"/>
    </location>
</feature>
<evidence type="ECO:0000313" key="14">
    <source>
        <dbReference type="EMBL" id="CAH00500.1"/>
    </source>
</evidence>
<dbReference type="PRINTS" id="PR00625">
    <property type="entry name" value="JDOMAIN"/>
</dbReference>
<dbReference type="InterPro" id="IPR036869">
    <property type="entry name" value="J_dom_sf"/>
</dbReference>
<evidence type="ECO:0000256" key="10">
    <source>
        <dbReference type="PROSITE-ProRule" id="PRU00546"/>
    </source>
</evidence>
<dbReference type="HAMAP" id="MF_01152">
    <property type="entry name" value="DnaJ"/>
    <property type="match status" value="1"/>
</dbReference>
<evidence type="ECO:0000256" key="4">
    <source>
        <dbReference type="ARBA" id="ARBA00022771"/>
    </source>
</evidence>
<dbReference type="SUPFAM" id="SSF57938">
    <property type="entry name" value="DnaJ/Hsp40 cysteine-rich domain"/>
    <property type="match status" value="1"/>
</dbReference>
<keyword evidence="7" id="KW-0496">Mitochondrion</keyword>
<gene>
    <name evidence="14" type="ORF">KLLA0_D07656g</name>
</gene>
<dbReference type="KEGG" id="kla:KLLA0_D07656g"/>
<dbReference type="PROSITE" id="PS50076">
    <property type="entry name" value="DNAJ_2"/>
    <property type="match status" value="1"/>
</dbReference>
<keyword evidence="8" id="KW-0143">Chaperone</keyword>
<dbReference type="FunFam" id="2.10.230.10:FF:000001">
    <property type="entry name" value="DnaJ subfamily A member 2"/>
    <property type="match status" value="1"/>
</dbReference>
<dbReference type="GO" id="GO:0005739">
    <property type="term" value="C:mitochondrion"/>
    <property type="evidence" value="ECO:0007669"/>
    <property type="project" value="UniProtKB-SubCell"/>
</dbReference>
<dbReference type="InterPro" id="IPR001305">
    <property type="entry name" value="HSP_DnaJ_Cys-rich_dom"/>
</dbReference>
<dbReference type="PROSITE" id="PS51188">
    <property type="entry name" value="ZF_CR"/>
    <property type="match status" value="1"/>
</dbReference>
<dbReference type="OMA" id="MATDYYA"/>
<keyword evidence="6" id="KW-0809">Transit peptide</keyword>
<organism evidence="14 15">
    <name type="scientific">Kluyveromyces lactis (strain ATCC 8585 / CBS 2359 / DSM 70799 / NBRC 1267 / NRRL Y-1140 / WM37)</name>
    <name type="common">Yeast</name>
    <name type="synonym">Candida sphaerica</name>
    <dbReference type="NCBI Taxonomy" id="284590"/>
    <lineage>
        <taxon>Eukaryota</taxon>
        <taxon>Fungi</taxon>
        <taxon>Dikarya</taxon>
        <taxon>Ascomycota</taxon>
        <taxon>Saccharomycotina</taxon>
        <taxon>Saccharomycetes</taxon>
        <taxon>Saccharomycetales</taxon>
        <taxon>Saccharomycetaceae</taxon>
        <taxon>Kluyveromyces</taxon>
    </lineage>
</organism>
<dbReference type="Gene3D" id="1.10.287.110">
    <property type="entry name" value="DnaJ domain"/>
    <property type="match status" value="1"/>
</dbReference>
<dbReference type="FunFam" id="1.10.287.110:FF:000053">
    <property type="entry name" value="Putative Mitochondrial DnaJ chaperone"/>
    <property type="match status" value="1"/>
</dbReference>
<dbReference type="Proteomes" id="UP000000598">
    <property type="component" value="Chromosome D"/>
</dbReference>
<name>Q6CRN5_KLULA</name>
<dbReference type="SMART" id="SM00271">
    <property type="entry name" value="DnaJ"/>
    <property type="match status" value="1"/>
</dbReference>
<dbReference type="InterPro" id="IPR001623">
    <property type="entry name" value="DnaJ_domain"/>
</dbReference>
<feature type="compositionally biased region" description="Basic and acidic residues" evidence="11">
    <location>
        <begin position="442"/>
        <end position="452"/>
    </location>
</feature>
<dbReference type="Pfam" id="PF01556">
    <property type="entry name" value="DnaJ_C"/>
    <property type="match status" value="1"/>
</dbReference>
<dbReference type="GO" id="GO:0005524">
    <property type="term" value="F:ATP binding"/>
    <property type="evidence" value="ECO:0007669"/>
    <property type="project" value="InterPro"/>
</dbReference>
<dbReference type="PROSITE" id="PS00636">
    <property type="entry name" value="DNAJ_1"/>
    <property type="match status" value="1"/>
</dbReference>
<evidence type="ECO:0000256" key="9">
    <source>
        <dbReference type="ARBA" id="ARBA00072890"/>
    </source>
</evidence>
<dbReference type="Pfam" id="PF00226">
    <property type="entry name" value="DnaJ"/>
    <property type="match status" value="1"/>
</dbReference>
<dbReference type="SUPFAM" id="SSF46565">
    <property type="entry name" value="Chaperone J-domain"/>
    <property type="match status" value="1"/>
</dbReference>
<dbReference type="GO" id="GO:0042026">
    <property type="term" value="P:protein refolding"/>
    <property type="evidence" value="ECO:0007669"/>
    <property type="project" value="TreeGrafter"/>
</dbReference>
<evidence type="ECO:0000256" key="7">
    <source>
        <dbReference type="ARBA" id="ARBA00023128"/>
    </source>
</evidence>
<dbReference type="HOGENOM" id="CLU_017633_0_3_1"/>
<dbReference type="GO" id="GO:0001671">
    <property type="term" value="F:ATPase activator activity"/>
    <property type="evidence" value="ECO:0007669"/>
    <property type="project" value="UniProtKB-ARBA"/>
</dbReference>
<dbReference type="PaxDb" id="284590-Q6CRN5"/>
<dbReference type="GO" id="GO:0072655">
    <property type="term" value="P:establishment of protein localization to mitochondrion"/>
    <property type="evidence" value="ECO:0007669"/>
    <property type="project" value="UniProtKB-ARBA"/>
</dbReference>
<evidence type="ECO:0000259" key="13">
    <source>
        <dbReference type="PROSITE" id="PS51188"/>
    </source>
</evidence>
<dbReference type="CDD" id="cd10719">
    <property type="entry name" value="DnaJ_zf"/>
    <property type="match status" value="1"/>
</dbReference>
<dbReference type="CDD" id="cd10747">
    <property type="entry name" value="DnaJ_C"/>
    <property type="match status" value="1"/>
</dbReference>
<dbReference type="GO" id="GO:0031072">
    <property type="term" value="F:heat shock protein binding"/>
    <property type="evidence" value="ECO:0007669"/>
    <property type="project" value="InterPro"/>
</dbReference>
<comment type="subcellular location">
    <subcellularLocation>
        <location evidence="1">Mitochondrion</location>
    </subcellularLocation>
</comment>
<dbReference type="GO" id="GO:0051082">
    <property type="term" value="F:unfolded protein binding"/>
    <property type="evidence" value="ECO:0007669"/>
    <property type="project" value="InterPro"/>
</dbReference>
<evidence type="ECO:0000256" key="1">
    <source>
        <dbReference type="ARBA" id="ARBA00004173"/>
    </source>
</evidence>
<feature type="domain" description="J" evidence="12">
    <location>
        <begin position="25"/>
        <end position="89"/>
    </location>
</feature>
<dbReference type="Gene3D" id="2.10.230.10">
    <property type="entry name" value="Heat shock protein DnaJ, cysteine-rich domain"/>
    <property type="match status" value="1"/>
</dbReference>
<dbReference type="STRING" id="284590.Q6CRN5"/>
<evidence type="ECO:0000256" key="6">
    <source>
        <dbReference type="ARBA" id="ARBA00022946"/>
    </source>
</evidence>
<dbReference type="InterPro" id="IPR008971">
    <property type="entry name" value="HSP40/DnaJ_pept-bd"/>
</dbReference>
<dbReference type="InterPro" id="IPR012724">
    <property type="entry name" value="DnaJ"/>
</dbReference>
<keyword evidence="4 10" id="KW-0863">Zinc-finger</keyword>
<evidence type="ECO:0000256" key="11">
    <source>
        <dbReference type="SAM" id="MobiDB-lite"/>
    </source>
</evidence>
<dbReference type="InterPro" id="IPR002939">
    <property type="entry name" value="DnaJ_C"/>
</dbReference>